<feature type="compositionally biased region" description="Polar residues" evidence="1">
    <location>
        <begin position="333"/>
        <end position="345"/>
    </location>
</feature>
<sequence length="352" mass="39046">MAHQPSGQSTVSTRRSFLYAAGVGTSAVLAGCLGGNQGEPIRMRTSTEGTTAYAANQGIAAVINEHSDELFPEAQTSPGTEANVGALMREEAEMVYLQDWAAYEVTEGIDEYGDLEFQMAQVFHFYDLPWFFCTADDDIETLEDATSETTISPTPEGSGTAPALEYMLENAIGDYDRVSLTYDEQANAMEEGRLDIGVGTYMNFDTEPGWLQEMMSTVDLRILDVADETVEEWENDERLFIESFDGSELEEGESSPNRSPTKSSLKRSLTTSSRERIWSTIWSTTFWRNSTNTASHSTSTTASSGRSRTRNFGSKTRTTTCRFTRRPPTSSRNWVSGRTTSSAPRSRNRVEH</sequence>
<dbReference type="Gene3D" id="3.40.190.10">
    <property type="entry name" value="Periplasmic binding protein-like II"/>
    <property type="match status" value="2"/>
</dbReference>
<dbReference type="InterPro" id="IPR011852">
    <property type="entry name" value="TRAP_TAXI"/>
</dbReference>
<reference evidence="2 3" key="1">
    <citation type="submission" date="2017-01" db="EMBL/GenBank/DDBJ databases">
        <authorList>
            <person name="Mah S.A."/>
            <person name="Swanson W.J."/>
            <person name="Moy G.W."/>
            <person name="Vacquier V.D."/>
        </authorList>
    </citation>
    <scope>NUCLEOTIDE SEQUENCE [LARGE SCALE GENOMIC DNA]</scope>
    <source>
        <strain evidence="2 3">CGMCC 1.8909</strain>
    </source>
</reference>
<evidence type="ECO:0000313" key="3">
    <source>
        <dbReference type="Proteomes" id="UP000185687"/>
    </source>
</evidence>
<dbReference type="SUPFAM" id="SSF53850">
    <property type="entry name" value="Periplasmic binding protein-like II"/>
    <property type="match status" value="1"/>
</dbReference>
<evidence type="ECO:0000256" key="1">
    <source>
        <dbReference type="SAM" id="MobiDB-lite"/>
    </source>
</evidence>
<feature type="compositionally biased region" description="Low complexity" evidence="1">
    <location>
        <begin position="258"/>
        <end position="269"/>
    </location>
</feature>
<name>A0A1N7D1U1_9EURY</name>
<dbReference type="AlphaFoldDB" id="A0A1N7D1U1"/>
<protein>
    <recommendedName>
        <fullName evidence="4">TRAP transporter solute receptor, TAXI family</fullName>
    </recommendedName>
</protein>
<feature type="compositionally biased region" description="Low complexity" evidence="1">
    <location>
        <begin position="292"/>
        <end position="306"/>
    </location>
</feature>
<accession>A0A1N7D1U1</accession>
<organism evidence="2 3">
    <name type="scientific">Natronorubrum daqingense</name>
    <dbReference type="NCBI Taxonomy" id="588898"/>
    <lineage>
        <taxon>Archaea</taxon>
        <taxon>Methanobacteriati</taxon>
        <taxon>Methanobacteriota</taxon>
        <taxon>Stenosarchaea group</taxon>
        <taxon>Halobacteria</taxon>
        <taxon>Halobacteriales</taxon>
        <taxon>Natrialbaceae</taxon>
        <taxon>Natronorubrum</taxon>
    </lineage>
</organism>
<keyword evidence="3" id="KW-1185">Reference proteome</keyword>
<dbReference type="EMBL" id="FTNP01000002">
    <property type="protein sequence ID" value="SIR69813.1"/>
    <property type="molecule type" value="Genomic_DNA"/>
</dbReference>
<feature type="region of interest" description="Disordered" evidence="1">
    <location>
        <begin position="292"/>
        <end position="352"/>
    </location>
</feature>
<dbReference type="Proteomes" id="UP000185687">
    <property type="component" value="Unassembled WGS sequence"/>
</dbReference>
<gene>
    <name evidence="2" type="ORF">SAMN05421809_2004</name>
</gene>
<dbReference type="RefSeq" id="WP_236995946.1">
    <property type="nucleotide sequence ID" value="NZ_CP019327.1"/>
</dbReference>
<dbReference type="GeneID" id="30956547"/>
<dbReference type="Pfam" id="PF16868">
    <property type="entry name" value="NMT1_3"/>
    <property type="match status" value="1"/>
</dbReference>
<feature type="region of interest" description="Disordered" evidence="1">
    <location>
        <begin position="244"/>
        <end position="269"/>
    </location>
</feature>
<evidence type="ECO:0000313" key="2">
    <source>
        <dbReference type="EMBL" id="SIR69813.1"/>
    </source>
</evidence>
<feature type="compositionally biased region" description="Low complexity" evidence="1">
    <location>
        <begin position="316"/>
        <end position="332"/>
    </location>
</feature>
<evidence type="ECO:0008006" key="4">
    <source>
        <dbReference type="Google" id="ProtNLM"/>
    </source>
</evidence>
<proteinExistence type="predicted"/>